<name>A0A328AH65_9CAUL</name>
<reference evidence="3" key="1">
    <citation type="submission" date="2018-05" db="EMBL/GenBank/DDBJ databases">
        <authorList>
            <person name="Li X."/>
        </authorList>
    </citation>
    <scope>NUCLEOTIDE SEQUENCE [LARGE SCALE GENOMIC DNA]</scope>
    <source>
        <strain evidence="3">LX32</strain>
    </source>
</reference>
<proteinExistence type="predicted"/>
<evidence type="ECO:0000313" key="3">
    <source>
        <dbReference type="Proteomes" id="UP000249254"/>
    </source>
</evidence>
<organism evidence="2 3">
    <name type="scientific">Phenylobacterium soli</name>
    <dbReference type="NCBI Taxonomy" id="2170551"/>
    <lineage>
        <taxon>Bacteria</taxon>
        <taxon>Pseudomonadati</taxon>
        <taxon>Pseudomonadota</taxon>
        <taxon>Alphaproteobacteria</taxon>
        <taxon>Caulobacterales</taxon>
        <taxon>Caulobacteraceae</taxon>
        <taxon>Phenylobacterium</taxon>
    </lineage>
</organism>
<dbReference type="AlphaFoldDB" id="A0A328AH65"/>
<keyword evidence="1" id="KW-1133">Transmembrane helix</keyword>
<dbReference type="InterPro" id="IPR021730">
    <property type="entry name" value="YdbH"/>
</dbReference>
<evidence type="ECO:0000256" key="1">
    <source>
        <dbReference type="SAM" id="Phobius"/>
    </source>
</evidence>
<protein>
    <submittedName>
        <fullName evidence="2">Uncharacterized protein</fullName>
    </submittedName>
</protein>
<feature type="transmembrane region" description="Helical" evidence="1">
    <location>
        <begin position="28"/>
        <end position="50"/>
    </location>
</feature>
<comment type="caution">
    <text evidence="2">The sequence shown here is derived from an EMBL/GenBank/DDBJ whole genome shotgun (WGS) entry which is preliminary data.</text>
</comment>
<dbReference type="EMBL" id="QFYQ01000001">
    <property type="protein sequence ID" value="RAK53857.1"/>
    <property type="molecule type" value="Genomic_DNA"/>
</dbReference>
<keyword evidence="1" id="KW-0812">Transmembrane</keyword>
<dbReference type="Proteomes" id="UP000249254">
    <property type="component" value="Unassembled WGS sequence"/>
</dbReference>
<dbReference type="Pfam" id="PF11739">
    <property type="entry name" value="YdbH-like"/>
    <property type="match status" value="1"/>
</dbReference>
<evidence type="ECO:0000313" key="2">
    <source>
        <dbReference type="EMBL" id="RAK53857.1"/>
    </source>
</evidence>
<sequence>MGDAVSYRSAVTDQAAQTRQGVRGVSRVLAAAVLAVVLGLVILVLALYLARRQLAREAVTDWLRARGIASETSFEEIGPGRLVGRVRIGPAVAPDLVVERAEVTYSLSGLIAGKGVQVTSVRLTRPVLRASWRAGRFSLGALDPLIAEMRKRPPTPGAPSPAVALEQGRLLLATDYGPLQASLDAAIRDGRLVSLDATTAPARLTRGHNLADLGAARLKARVEGGRLEAQLNLPFHALDADGATARDGLLTAGFQGVYPDLARPLAAQGALRAALSARAVLAGGTRTEAVQLTALAPDLAWRRDGGDRVAGGLKLAADLHGLAVSDLHLASAAGDLAGSFSLGRETRLDLVGAAEGRGAWTGLGLSTKEDSAEIAAVKRGVRAFRVSLQGLALGAGPQGLAVRLTAPARLLPDGGGEVRLTPAGAGWRLTSSGGGLPVVTADVRRASFIHSGLVAEGSAKAVLSIGPLEKANFDAAGTLRIANGVTSLTASRCADVSAAKVELGQNDVEALQTRVCPAGGALLTLGAGGWAFHGRAEGARAAVPFLQARLAQGAGRVSLADRGGALGADLQIASAEVHDTADKPRFHPVLIAGRVGLAHDLWSGGLDVKRPSKSGPVLAHAVLRHEGRSGAGGVEITTPRLAFAPGGLQPAELSPLAEPLGTAVQGEAAFTGGFRWTKDGATSSGELDVPGLDFKSPAGQVTGLSGHVRFTSLAPLIAPPGQVLKARRIDAVLPLTDLSTTFALEEKALVVTGGQAATGGGLVKVERLAIPLVADQPIQGVLDLQGVQLHDLVEASPFGDRVDLDARVSGHVPFEVQGDKVRVSGGDLHAIAPGRLSISRTALASVSAQGSVQAPAAAAQAVEFTDTFTDFAYQALENLAFDKLDAGLNTRANGRLGVLFHIVGYHDPPKPQEIRISLWDLVRKKFMGRKLPLPSGTGVDLTLDTTLNLDDLLKDYADFERLRSSPPVQR</sequence>
<keyword evidence="1" id="KW-0472">Membrane</keyword>
<accession>A0A328AH65</accession>
<gene>
    <name evidence="2" type="ORF">DJ017_04615</name>
</gene>
<keyword evidence="3" id="KW-1185">Reference proteome</keyword>